<dbReference type="Gene3D" id="1.10.3210.10">
    <property type="entry name" value="Hypothetical protein af1432"/>
    <property type="match status" value="1"/>
</dbReference>
<reference evidence="1" key="1">
    <citation type="submission" date="2019-06" db="EMBL/GenBank/DDBJ databases">
        <title>A comparative analysis of the Nautiliaceae.</title>
        <authorList>
            <person name="Grosche A."/>
            <person name="Smedile F."/>
            <person name="Vetriani C."/>
        </authorList>
    </citation>
    <scope>NUCLEOTIDE SEQUENCE</scope>
    <source>
        <strain evidence="1">TB6</strain>
    </source>
</reference>
<name>A0ABX5TIJ6_9BACT</name>
<gene>
    <name evidence="1" type="ORF">C6V80_04995</name>
</gene>
<evidence type="ECO:0000313" key="2">
    <source>
        <dbReference type="Proteomes" id="UP000298805"/>
    </source>
</evidence>
<accession>A0ABX5TIJ6</accession>
<keyword evidence="2" id="KW-1185">Reference proteome</keyword>
<evidence type="ECO:0008006" key="3">
    <source>
        <dbReference type="Google" id="ProtNLM"/>
    </source>
</evidence>
<evidence type="ECO:0000313" key="1">
    <source>
        <dbReference type="EMBL" id="QCI28334.2"/>
    </source>
</evidence>
<proteinExistence type="predicted"/>
<dbReference type="RefSeq" id="WP_139932256.1">
    <property type="nucleotide sequence ID" value="NZ_CP027432.2"/>
</dbReference>
<protein>
    <recommendedName>
        <fullName evidence="3">HD domain-containing protein</fullName>
    </recommendedName>
</protein>
<sequence>MNSQLLLFKELINLSIYFHTEFAKNENNLVRKHDKFTPFYLHPVTCAGMVMEDDNNINIKDRFLIASTLLFHDVLEDTTISDNKLKLHISEIFQKYYNYQLEEILGNERRSYK</sequence>
<organism evidence="1 2">
    <name type="scientific">Caminibacter pacificus</name>
    <dbReference type="NCBI Taxonomy" id="1424653"/>
    <lineage>
        <taxon>Bacteria</taxon>
        <taxon>Pseudomonadati</taxon>
        <taxon>Campylobacterota</taxon>
        <taxon>Epsilonproteobacteria</taxon>
        <taxon>Nautiliales</taxon>
        <taxon>Nautiliaceae</taxon>
        <taxon>Caminibacter</taxon>
    </lineage>
</organism>
<dbReference type="Proteomes" id="UP000298805">
    <property type="component" value="Chromosome"/>
</dbReference>
<dbReference type="EMBL" id="CP027432">
    <property type="protein sequence ID" value="QCI28334.2"/>
    <property type="molecule type" value="Genomic_DNA"/>
</dbReference>